<gene>
    <name evidence="1" type="ORF">G6F64_010837</name>
</gene>
<keyword evidence="2" id="KW-1185">Reference proteome</keyword>
<comment type="caution">
    <text evidence="1">The sequence shown here is derived from an EMBL/GenBank/DDBJ whole genome shotgun (WGS) entry which is preliminary data.</text>
</comment>
<dbReference type="AlphaFoldDB" id="A0A9P6X0D7"/>
<organism evidence="1 2">
    <name type="scientific">Rhizopus oryzae</name>
    <name type="common">Mucormycosis agent</name>
    <name type="synonym">Rhizopus arrhizus var. delemar</name>
    <dbReference type="NCBI Taxonomy" id="64495"/>
    <lineage>
        <taxon>Eukaryota</taxon>
        <taxon>Fungi</taxon>
        <taxon>Fungi incertae sedis</taxon>
        <taxon>Mucoromycota</taxon>
        <taxon>Mucoromycotina</taxon>
        <taxon>Mucoromycetes</taxon>
        <taxon>Mucorales</taxon>
        <taxon>Mucorineae</taxon>
        <taxon>Rhizopodaceae</taxon>
        <taxon>Rhizopus</taxon>
    </lineage>
</organism>
<sequence>MPRLLRAAETHSRSLGCRWNPAKCVVLNPPNAHGARPLKLYGTEIPSSNSFTYLGIPFSIKGAIDTKLFLQRNVASGLAAMRNTLQVLSLPTFSFSRLTSSRLYATFVRPCFEYGLCLCLFTVKELELLEKGQDFCLRIAFGGHKTTSTAVFKHITNLPSMTERAHVLGFKFIVCAYHLESDSLLGSLLSFLETAPKSKRFRWPILTRVNPIWMKE</sequence>
<dbReference type="EMBL" id="JAANQT010002387">
    <property type="protein sequence ID" value="KAG1302542.1"/>
    <property type="molecule type" value="Genomic_DNA"/>
</dbReference>
<proteinExistence type="predicted"/>
<name>A0A9P6X0D7_RHIOR</name>
<evidence type="ECO:0000313" key="1">
    <source>
        <dbReference type="EMBL" id="KAG1302542.1"/>
    </source>
</evidence>
<evidence type="ECO:0000313" key="2">
    <source>
        <dbReference type="Proteomes" id="UP000716291"/>
    </source>
</evidence>
<dbReference type="Proteomes" id="UP000716291">
    <property type="component" value="Unassembled WGS sequence"/>
</dbReference>
<reference evidence="1" key="1">
    <citation type="journal article" date="2020" name="Microb. Genom.">
        <title>Genetic diversity of clinical and environmental Mucorales isolates obtained from an investigation of mucormycosis cases among solid organ transplant recipients.</title>
        <authorList>
            <person name="Nguyen M.H."/>
            <person name="Kaul D."/>
            <person name="Muto C."/>
            <person name="Cheng S.J."/>
            <person name="Richter R.A."/>
            <person name="Bruno V.M."/>
            <person name="Liu G."/>
            <person name="Beyhan S."/>
            <person name="Sundermann A.J."/>
            <person name="Mounaud S."/>
            <person name="Pasculle A.W."/>
            <person name="Nierman W.C."/>
            <person name="Driscoll E."/>
            <person name="Cumbie R."/>
            <person name="Clancy C.J."/>
            <person name="Dupont C.L."/>
        </authorList>
    </citation>
    <scope>NUCLEOTIDE SEQUENCE</scope>
    <source>
        <strain evidence="1">GL11</strain>
    </source>
</reference>
<protein>
    <submittedName>
        <fullName evidence="1">Uncharacterized protein</fullName>
    </submittedName>
</protein>
<accession>A0A9P6X0D7</accession>